<evidence type="ECO:0000256" key="2">
    <source>
        <dbReference type="ARBA" id="ARBA00022827"/>
    </source>
</evidence>
<dbReference type="Proteomes" id="UP000323521">
    <property type="component" value="Chromosome"/>
</dbReference>
<dbReference type="SMART" id="SM01092">
    <property type="entry name" value="CO_deh_flav_C"/>
    <property type="match status" value="1"/>
</dbReference>
<dbReference type="EMBL" id="CP017634">
    <property type="protein sequence ID" value="ATW26375.1"/>
    <property type="molecule type" value="Genomic_DNA"/>
</dbReference>
<keyword evidence="1" id="KW-0285">Flavoprotein</keyword>
<dbReference type="AlphaFoldDB" id="A0A3G1KVX9"/>
<protein>
    <submittedName>
        <fullName evidence="5">Xanthine dehydrogenase</fullName>
    </submittedName>
</protein>
<dbReference type="Gene3D" id="3.30.390.50">
    <property type="entry name" value="CO dehydrogenase flavoprotein, C-terminal domain"/>
    <property type="match status" value="1"/>
</dbReference>
<evidence type="ECO:0000256" key="1">
    <source>
        <dbReference type="ARBA" id="ARBA00022630"/>
    </source>
</evidence>
<dbReference type="InterPro" id="IPR016169">
    <property type="entry name" value="FAD-bd_PCMH_sub2"/>
</dbReference>
<dbReference type="InterPro" id="IPR036318">
    <property type="entry name" value="FAD-bd_PCMH-like_sf"/>
</dbReference>
<proteinExistence type="predicted"/>
<dbReference type="RefSeq" id="WP_148135681.1">
    <property type="nucleotide sequence ID" value="NZ_CP017634.1"/>
</dbReference>
<dbReference type="InterPro" id="IPR051312">
    <property type="entry name" value="Diverse_Substr_Oxidored"/>
</dbReference>
<dbReference type="SUPFAM" id="SSF56176">
    <property type="entry name" value="FAD-binding/transporter-associated domain-like"/>
    <property type="match status" value="1"/>
</dbReference>
<dbReference type="GO" id="GO:0016491">
    <property type="term" value="F:oxidoreductase activity"/>
    <property type="evidence" value="ECO:0007669"/>
    <property type="project" value="UniProtKB-KW"/>
</dbReference>
<dbReference type="Gene3D" id="3.30.43.10">
    <property type="entry name" value="Uridine Diphospho-n-acetylenolpyruvylglucosamine Reductase, domain 2"/>
    <property type="match status" value="1"/>
</dbReference>
<gene>
    <name evidence="5" type="ORF">DCMF_17850</name>
</gene>
<sequence length="279" mass="31201">MIPYNFEYYKPDSLSEAVDIYDALSSMNKQPLYYSGGTEIITMARTNELITKAVIDIKEIPECRVFAVEDNALVIGASIALTQLREFKSFPVLSETAGFPADHTARNKITVIGNICGKIPYKEAVLGYLVTDSSVIICGKNGRWVLSINKVFDKSLQIEKGELVYQLATDMSYSKLPNFCIKKTKQGKGGYPLISMAALKRDNWIRMAFSGVCDFPFRSERMEADINNTGMPKELRIKQAISHVPGPILDDIQGSSEYRRFVLSNLLEDILVKWGGESL</sequence>
<keyword evidence="6" id="KW-1185">Reference proteome</keyword>
<dbReference type="InterPro" id="IPR002346">
    <property type="entry name" value="Mopterin_DH_FAD-bd"/>
</dbReference>
<keyword evidence="3" id="KW-0560">Oxidoreductase</keyword>
<dbReference type="KEGG" id="fwa:DCMF_17850"/>
<dbReference type="SUPFAM" id="SSF55447">
    <property type="entry name" value="CO dehydrogenase flavoprotein C-terminal domain-like"/>
    <property type="match status" value="1"/>
</dbReference>
<evidence type="ECO:0000256" key="3">
    <source>
        <dbReference type="ARBA" id="ARBA00023002"/>
    </source>
</evidence>
<dbReference type="InterPro" id="IPR005107">
    <property type="entry name" value="CO_DH_flav_C"/>
</dbReference>
<dbReference type="PANTHER" id="PTHR42659:SF2">
    <property type="entry name" value="XANTHINE DEHYDROGENASE SUBUNIT C-RELATED"/>
    <property type="match status" value="1"/>
</dbReference>
<evidence type="ECO:0000313" key="6">
    <source>
        <dbReference type="Proteomes" id="UP000323521"/>
    </source>
</evidence>
<organism evidence="5 6">
    <name type="scientific">Formimonas warabiya</name>
    <dbReference type="NCBI Taxonomy" id="1761012"/>
    <lineage>
        <taxon>Bacteria</taxon>
        <taxon>Bacillati</taxon>
        <taxon>Bacillota</taxon>
        <taxon>Clostridia</taxon>
        <taxon>Eubacteriales</taxon>
        <taxon>Peptococcaceae</taxon>
        <taxon>Candidatus Formimonas</taxon>
    </lineage>
</organism>
<name>A0A3G1KVX9_FORW1</name>
<evidence type="ECO:0000313" key="5">
    <source>
        <dbReference type="EMBL" id="ATW26375.1"/>
    </source>
</evidence>
<reference evidence="5 6" key="1">
    <citation type="submission" date="2016-10" db="EMBL/GenBank/DDBJ databases">
        <title>Complete Genome Sequence of Peptococcaceae strain DCMF.</title>
        <authorList>
            <person name="Edwards R.J."/>
            <person name="Holland S.I."/>
            <person name="Deshpande N.P."/>
            <person name="Wong Y.K."/>
            <person name="Ertan H."/>
            <person name="Manefield M."/>
            <person name="Russell T.L."/>
            <person name="Lee M.J."/>
        </authorList>
    </citation>
    <scope>NUCLEOTIDE SEQUENCE [LARGE SCALE GENOMIC DNA]</scope>
    <source>
        <strain evidence="5 6">DCMF</strain>
    </source>
</reference>
<dbReference type="PROSITE" id="PS51387">
    <property type="entry name" value="FAD_PCMH"/>
    <property type="match status" value="1"/>
</dbReference>
<accession>A0A3G1KVX9</accession>
<evidence type="ECO:0000259" key="4">
    <source>
        <dbReference type="PROSITE" id="PS51387"/>
    </source>
</evidence>
<dbReference type="Gene3D" id="3.30.465.10">
    <property type="match status" value="1"/>
</dbReference>
<dbReference type="Pfam" id="PF00941">
    <property type="entry name" value="FAD_binding_5"/>
    <property type="match status" value="1"/>
</dbReference>
<dbReference type="InterPro" id="IPR016167">
    <property type="entry name" value="FAD-bd_PCMH_sub1"/>
</dbReference>
<dbReference type="OrthoDB" id="9789842at2"/>
<dbReference type="PANTHER" id="PTHR42659">
    <property type="entry name" value="XANTHINE DEHYDROGENASE SUBUNIT C-RELATED"/>
    <property type="match status" value="1"/>
</dbReference>
<dbReference type="GO" id="GO:0071949">
    <property type="term" value="F:FAD binding"/>
    <property type="evidence" value="ECO:0007669"/>
    <property type="project" value="InterPro"/>
</dbReference>
<dbReference type="InterPro" id="IPR016166">
    <property type="entry name" value="FAD-bd_PCMH"/>
</dbReference>
<feature type="domain" description="FAD-binding PCMH-type" evidence="4">
    <location>
        <begin position="1"/>
        <end position="174"/>
    </location>
</feature>
<dbReference type="InterPro" id="IPR036683">
    <property type="entry name" value="CO_DH_flav_C_dom_sf"/>
</dbReference>
<keyword evidence="2" id="KW-0274">FAD</keyword>